<sequence length="231" mass="25916">MQLLALKILFMMKGICIRTNKNLGLCEEYPNFSPQTWFSCPGLYSNQVFGKYDTICNPYRYGSKPDQTPSEIKFISDGHCIIRYKNRHYEVHCCCYLRSRHNCAIPLDGEVHLCANGTEEIVNDAEQVINTTIQSLPIGSSCFASFQINITDEETIHLVSTSYGVPKKTGNTRRCYQYTSKSRSTQCSATESCLKMCPLMEPFPVNVSQTLTTFSTSPQDNANLAAGVVLL</sequence>
<reference evidence="1" key="1">
    <citation type="submission" date="2012-04" db="EMBL/GenBank/DDBJ databases">
        <title>The Genome Sequence of Loa loa.</title>
        <authorList>
            <consortium name="The Broad Institute Genome Sequencing Platform"/>
            <consortium name="Broad Institute Genome Sequencing Center for Infectious Disease"/>
            <person name="Nutman T.B."/>
            <person name="Fink D.L."/>
            <person name="Russ C."/>
            <person name="Young S."/>
            <person name="Zeng Q."/>
            <person name="Gargeya S."/>
            <person name="Alvarado L."/>
            <person name="Berlin A."/>
            <person name="Chapman S.B."/>
            <person name="Chen Z."/>
            <person name="Freedman E."/>
            <person name="Gellesch M."/>
            <person name="Goldberg J."/>
            <person name="Griggs A."/>
            <person name="Gujja S."/>
            <person name="Heilman E.R."/>
            <person name="Heiman D."/>
            <person name="Howarth C."/>
            <person name="Mehta T."/>
            <person name="Neiman D."/>
            <person name="Pearson M."/>
            <person name="Roberts A."/>
            <person name="Saif S."/>
            <person name="Shea T."/>
            <person name="Shenoy N."/>
            <person name="Sisk P."/>
            <person name="Stolte C."/>
            <person name="Sykes S."/>
            <person name="White J."/>
            <person name="Yandava C."/>
            <person name="Haas B."/>
            <person name="Henn M.R."/>
            <person name="Nusbaum C."/>
            <person name="Birren B."/>
        </authorList>
    </citation>
    <scope>NUCLEOTIDE SEQUENCE [LARGE SCALE GENOMIC DNA]</scope>
</reference>
<dbReference type="InParanoid" id="A0A1S0UBD5"/>
<protein>
    <submittedName>
        <fullName evidence="1">Uncharacterized protein</fullName>
    </submittedName>
</protein>
<dbReference type="GeneID" id="9937748"/>
<dbReference type="KEGG" id="loa:LOAG_00380"/>
<name>A0A1S0UBD5_LOALO</name>
<dbReference type="RefSeq" id="XP_003135968.1">
    <property type="nucleotide sequence ID" value="XM_003135920.1"/>
</dbReference>
<gene>
    <name evidence="1" type="ORF">LOAG_00380</name>
</gene>
<organism evidence="1">
    <name type="scientific">Loa loa</name>
    <name type="common">Eye worm</name>
    <name type="synonym">Filaria loa</name>
    <dbReference type="NCBI Taxonomy" id="7209"/>
    <lineage>
        <taxon>Eukaryota</taxon>
        <taxon>Metazoa</taxon>
        <taxon>Ecdysozoa</taxon>
        <taxon>Nematoda</taxon>
        <taxon>Chromadorea</taxon>
        <taxon>Rhabditida</taxon>
        <taxon>Spirurina</taxon>
        <taxon>Spiruromorpha</taxon>
        <taxon>Filarioidea</taxon>
        <taxon>Onchocercidae</taxon>
        <taxon>Loa</taxon>
    </lineage>
</organism>
<dbReference type="OrthoDB" id="5849199at2759"/>
<dbReference type="EMBL" id="JH712101">
    <property type="protein sequence ID" value="EFO28094.1"/>
    <property type="molecule type" value="Genomic_DNA"/>
</dbReference>
<proteinExistence type="predicted"/>
<dbReference type="AlphaFoldDB" id="A0A1S0UBD5"/>
<evidence type="ECO:0000313" key="1">
    <source>
        <dbReference type="EMBL" id="EFO28094.1"/>
    </source>
</evidence>
<accession>A0A1S0UBD5</accession>
<dbReference type="CTD" id="9937748"/>